<protein>
    <submittedName>
        <fullName evidence="1">Uncharacterized protein</fullName>
    </submittedName>
</protein>
<organism evidence="1">
    <name type="scientific">Chlamydomonas leiostraca</name>
    <dbReference type="NCBI Taxonomy" id="1034604"/>
    <lineage>
        <taxon>Eukaryota</taxon>
        <taxon>Viridiplantae</taxon>
        <taxon>Chlorophyta</taxon>
        <taxon>core chlorophytes</taxon>
        <taxon>Chlorophyceae</taxon>
        <taxon>CS clade</taxon>
        <taxon>Chlamydomonadales</taxon>
        <taxon>Chlamydomonadaceae</taxon>
        <taxon>Chlamydomonas</taxon>
    </lineage>
</organism>
<dbReference type="AlphaFoldDB" id="A0A7S0RJ31"/>
<proteinExistence type="predicted"/>
<dbReference type="EMBL" id="HBFB01015537">
    <property type="protein sequence ID" value="CAD8678795.1"/>
    <property type="molecule type" value="Transcribed_RNA"/>
</dbReference>
<evidence type="ECO:0000313" key="1">
    <source>
        <dbReference type="EMBL" id="CAD8678795.1"/>
    </source>
</evidence>
<gene>
    <name evidence="1" type="ORF">CLEI1391_LOCUS8707</name>
</gene>
<name>A0A7S0RJ31_9CHLO</name>
<accession>A0A7S0RJ31</accession>
<sequence length="554" mass="57483">MINLNADALHELESLLLHGDFDQTAEKSAELLSSCASTVFHSAPLALRLLYVTLQAHWFSGRQQQCLELINAKLGGLNKLPTQVFILWQLLQLDEGQGLQCRREVESFLEELVSLHRVQGLQQVQAASHQIRIFSDGQLDVAAGPSQKDLLGAAMAIAAAGKPGGRQGGTIGEFLALQRATSAAIKGAARKGSGHDAADYFDAVGASHASSYYSLSGQEEGLATGEQAAALLRAAEAAAAAEAERVRLSLDAALGPGSLQHLEANGALSAASEGPDGAPSSLSAAAAATAAEMVAASSARHPMDHHVHAGPVHVYDYLHDGGEHQHIVALSRFYLVDLLCQELHDHDAAEAFLFSEQALLLLSEEDRETLRTEVAAAELASAAAAAAGGSARGSRQALDSEFCTMMGELNDDSPDWSKVDQSKATGGLTAAGGKLAASRSSEIAAASGGGAGTSGTGAGSSWSSWWQDTVGWVTGSGGRDGNSGSGNGHSVAKDVAVTVAAAVVLYAVYHERNNIKKAVKKRTSSVVGLMSELSRMAFSLTPSPATSGYRPAMR</sequence>
<reference evidence="1" key="1">
    <citation type="submission" date="2021-01" db="EMBL/GenBank/DDBJ databases">
        <authorList>
            <person name="Corre E."/>
            <person name="Pelletier E."/>
            <person name="Niang G."/>
            <person name="Scheremetjew M."/>
            <person name="Finn R."/>
            <person name="Kale V."/>
            <person name="Holt S."/>
            <person name="Cochrane G."/>
            <person name="Meng A."/>
            <person name="Brown T."/>
            <person name="Cohen L."/>
        </authorList>
    </citation>
    <scope>NUCLEOTIDE SEQUENCE</scope>
    <source>
        <strain evidence="1">SAG 11-49</strain>
    </source>
</reference>